<dbReference type="InterPro" id="IPR014721">
    <property type="entry name" value="Ribsml_uS5_D2-typ_fold_subgr"/>
</dbReference>
<dbReference type="NCBIfam" id="TIGR00368">
    <property type="entry name" value="YifB family Mg chelatase-like AAA ATPase"/>
    <property type="match status" value="1"/>
</dbReference>
<dbReference type="InterPro" id="IPR027417">
    <property type="entry name" value="P-loop_NTPase"/>
</dbReference>
<comment type="caution">
    <text evidence="2">The sequence shown here is derived from an EMBL/GenBank/DDBJ whole genome shotgun (WGS) entry which is preliminary data.</text>
</comment>
<dbReference type="GO" id="GO:0005524">
    <property type="term" value="F:ATP binding"/>
    <property type="evidence" value="ECO:0007669"/>
    <property type="project" value="InterPro"/>
</dbReference>
<evidence type="ECO:0000313" key="2">
    <source>
        <dbReference type="EMBL" id="OCL36862.1"/>
    </source>
</evidence>
<organism evidence="2 3">
    <name type="scientific">Tessaracoccus lapidicaptus</name>
    <dbReference type="NCBI Taxonomy" id="1427523"/>
    <lineage>
        <taxon>Bacteria</taxon>
        <taxon>Bacillati</taxon>
        <taxon>Actinomycetota</taxon>
        <taxon>Actinomycetes</taxon>
        <taxon>Propionibacteriales</taxon>
        <taxon>Propionibacteriaceae</taxon>
        <taxon>Tessaracoccus</taxon>
    </lineage>
</organism>
<gene>
    <name evidence="2" type="ORF">BCR15_13055</name>
</gene>
<evidence type="ECO:0000313" key="3">
    <source>
        <dbReference type="Proteomes" id="UP000093501"/>
    </source>
</evidence>
<dbReference type="SMART" id="SM00382">
    <property type="entry name" value="AAA"/>
    <property type="match status" value="1"/>
</dbReference>
<dbReference type="PANTHER" id="PTHR32039">
    <property type="entry name" value="MAGNESIUM-CHELATASE SUBUNIT CHLI"/>
    <property type="match status" value="1"/>
</dbReference>
<dbReference type="EMBL" id="MBQD01000005">
    <property type="protein sequence ID" value="OCL36862.1"/>
    <property type="molecule type" value="Genomic_DNA"/>
</dbReference>
<dbReference type="Gene3D" id="3.40.50.300">
    <property type="entry name" value="P-loop containing nucleotide triphosphate hydrolases"/>
    <property type="match status" value="1"/>
</dbReference>
<reference evidence="3" key="1">
    <citation type="submission" date="2016-07" db="EMBL/GenBank/DDBJ databases">
        <authorList>
            <person name="Florea S."/>
            <person name="Webb J.S."/>
            <person name="Jaromczyk J."/>
            <person name="Schardl C.L."/>
        </authorList>
    </citation>
    <scope>NUCLEOTIDE SEQUENCE [LARGE SCALE GENOMIC DNA]</scope>
    <source>
        <strain evidence="3">IPBSL-7</strain>
    </source>
</reference>
<dbReference type="InterPro" id="IPR003593">
    <property type="entry name" value="AAA+_ATPase"/>
</dbReference>
<dbReference type="Pfam" id="PF01078">
    <property type="entry name" value="Mg_chelatase"/>
    <property type="match status" value="1"/>
</dbReference>
<proteinExistence type="inferred from homology"/>
<dbReference type="AlphaFoldDB" id="A0A1C0ARF9"/>
<keyword evidence="3" id="KW-1185">Reference proteome</keyword>
<dbReference type="Proteomes" id="UP000093501">
    <property type="component" value="Unassembled WGS sequence"/>
</dbReference>
<accession>A0A1C0ARF9</accession>
<dbReference type="Gene3D" id="3.30.230.10">
    <property type="match status" value="1"/>
</dbReference>
<sequence length="511" mass="53853">MVRPRVWSVALSGIDGFPVEVEAATGGGLPRVQLVGLPDAALSEAKARVRAAVLATGLEWPPGLVTINLSPASLPKGGTHYDVAVAVAALIAQREVELVSSVRTVLIGELSLDGRIRKVRGVLPAMLAAAKAGFERAIVPAGQQDEAALVPGVTVWGAGRLAEVIDLLTGKPVTNPTEAADASSPPFDGPDGFAPDLSEVIGHEDGKFALEVAAAGRHHLFLHGAPGVGKTMLAARLPSILPDLDEEEAVEVSAVHSLAGRQLTGLIVRPPYADPHHSVTPVALVGGGTGELRPGAISLAHRGVLFLDECPDFGTKLDALRTPLEKGTITVSRARHSATFPARFQLVLAANPCPCGRHGLAGMDCTCDPLKVRRYQERLSGPILDRIDIKHQMSSVNRVLMEVGSEAAEPSSAVLQRVVAARDRQRRRLAGTPWTTNGEVAGSYLRQQLPLPSDLGVLNTALQRGTLSARGVDKVLRLAWTLADLSGRDRVGEREVRAALQLRQGDMRGAA</sequence>
<dbReference type="SUPFAM" id="SSF52540">
    <property type="entry name" value="P-loop containing nucleoside triphosphate hydrolases"/>
    <property type="match status" value="1"/>
</dbReference>
<dbReference type="Pfam" id="PF13541">
    <property type="entry name" value="ChlI"/>
    <property type="match status" value="1"/>
</dbReference>
<comment type="similarity">
    <text evidence="1">Belongs to the Mg-chelatase subunits D/I family. ComM subfamily.</text>
</comment>
<evidence type="ECO:0000256" key="1">
    <source>
        <dbReference type="ARBA" id="ARBA00006354"/>
    </source>
</evidence>
<dbReference type="Pfam" id="PF13335">
    <property type="entry name" value="Mg_chelatase_C"/>
    <property type="match status" value="1"/>
</dbReference>
<protein>
    <submittedName>
        <fullName evidence="2">Mg chelatase-like protein</fullName>
    </submittedName>
</protein>
<dbReference type="InterPro" id="IPR000523">
    <property type="entry name" value="Mg_chelatse_chII-like_cat_dom"/>
</dbReference>
<dbReference type="RefSeq" id="WP_068750041.1">
    <property type="nucleotide sequence ID" value="NZ_LR214441.1"/>
</dbReference>
<dbReference type="InterPro" id="IPR004482">
    <property type="entry name" value="Mg_chelat-rel"/>
</dbReference>
<name>A0A1C0ARF9_9ACTN</name>
<dbReference type="SUPFAM" id="SSF54211">
    <property type="entry name" value="Ribosomal protein S5 domain 2-like"/>
    <property type="match status" value="1"/>
</dbReference>
<dbReference type="InterPro" id="IPR045006">
    <property type="entry name" value="CHLI-like"/>
</dbReference>
<dbReference type="InterPro" id="IPR025158">
    <property type="entry name" value="Mg_chelat-rel_C"/>
</dbReference>
<dbReference type="InterPro" id="IPR020568">
    <property type="entry name" value="Ribosomal_Su5_D2-typ_SF"/>
</dbReference>
<dbReference type="PANTHER" id="PTHR32039:SF7">
    <property type="entry name" value="COMPETENCE PROTEIN COMM"/>
    <property type="match status" value="1"/>
</dbReference>